<name>A0A8X6UY59_TRICX</name>
<reference evidence="1" key="1">
    <citation type="submission" date="2020-08" db="EMBL/GenBank/DDBJ databases">
        <title>Multicomponent nature underlies the extraordinary mechanical properties of spider dragline silk.</title>
        <authorList>
            <person name="Kono N."/>
            <person name="Nakamura H."/>
            <person name="Mori M."/>
            <person name="Yoshida Y."/>
            <person name="Ohtoshi R."/>
            <person name="Malay A.D."/>
            <person name="Moran D.A.P."/>
            <person name="Tomita M."/>
            <person name="Numata K."/>
            <person name="Arakawa K."/>
        </authorList>
    </citation>
    <scope>NUCLEOTIDE SEQUENCE</scope>
</reference>
<gene>
    <name evidence="1" type="ORF">TNCV_4373981</name>
</gene>
<evidence type="ECO:0000313" key="1">
    <source>
        <dbReference type="EMBL" id="GFX87933.1"/>
    </source>
</evidence>
<dbReference type="AlphaFoldDB" id="A0A8X6UY59"/>
<organism evidence="1 2">
    <name type="scientific">Trichonephila clavipes</name>
    <name type="common">Golden silk orbweaver</name>
    <name type="synonym">Nephila clavipes</name>
    <dbReference type="NCBI Taxonomy" id="2585209"/>
    <lineage>
        <taxon>Eukaryota</taxon>
        <taxon>Metazoa</taxon>
        <taxon>Ecdysozoa</taxon>
        <taxon>Arthropoda</taxon>
        <taxon>Chelicerata</taxon>
        <taxon>Arachnida</taxon>
        <taxon>Araneae</taxon>
        <taxon>Araneomorphae</taxon>
        <taxon>Entelegynae</taxon>
        <taxon>Araneoidea</taxon>
        <taxon>Nephilidae</taxon>
        <taxon>Trichonephila</taxon>
    </lineage>
</organism>
<comment type="caution">
    <text evidence="1">The sequence shown here is derived from an EMBL/GenBank/DDBJ whole genome shotgun (WGS) entry which is preliminary data.</text>
</comment>
<dbReference type="EMBL" id="BMAU01021040">
    <property type="protein sequence ID" value="GFX87933.1"/>
    <property type="molecule type" value="Genomic_DNA"/>
</dbReference>
<dbReference type="Proteomes" id="UP000887159">
    <property type="component" value="Unassembled WGS sequence"/>
</dbReference>
<keyword evidence="2" id="KW-1185">Reference proteome</keyword>
<evidence type="ECO:0000313" key="2">
    <source>
        <dbReference type="Proteomes" id="UP000887159"/>
    </source>
</evidence>
<proteinExistence type="predicted"/>
<protein>
    <submittedName>
        <fullName evidence="1">Uncharacterized protein</fullName>
    </submittedName>
</protein>
<accession>A0A8X6UY59</accession>
<sequence length="75" mass="8665">MVIRVSHVPFAVGSLIRRHHGFSIRFRKAVCSICQISADILQEKSMVPWLRQRWLEEGNLTSLKNDGAPERRQHA</sequence>